<dbReference type="PANTHER" id="PTHR18968:SF13">
    <property type="entry name" value="ACETOLACTATE SYNTHASE CATALYTIC SUBUNIT, MITOCHONDRIAL"/>
    <property type="match status" value="1"/>
</dbReference>
<dbReference type="Pfam" id="PF00205">
    <property type="entry name" value="TPP_enzyme_M"/>
    <property type="match status" value="1"/>
</dbReference>
<protein>
    <submittedName>
        <fullName evidence="8">Acetolactate synthase</fullName>
    </submittedName>
</protein>
<sequence length="545" mass="58109">MKAGIAVLELLKNVGIDRIFGIPAGSVNVLFDGINDYTDIRPIITKHEGAAGYMAAGFAKYTGGPAVAIGSSGPGAMNLITPAANAMREQLPVLFLTGAVPSGTVGMNSSQELDAAPVFAPVTKYSKLVERGEDLVTEVAKALEIALSGVPGPVHIAMPLDVQQAEIDPAGIPAAIRPVSVNADFSAAGQAAREIKSRNSGLIFCGQGVRGLVPEVMRLSERLGWPVVSTPVAKGLFKDTHPNFAGVYGFAGHESTGRLVQEGDFDTLLVIGSSLGETATSNYNAGLARDRFVIQFDRDETVFGRKYPVDLPVLGDLSDTLPAVLKELKILGAGEKSVNVPYNPERLLPGEEFTTKNVMLKLQQLLPEQTRYAVDITETEAYIIHDLSVLEPDAFDINVHFGAMGSGLSVGIAAKMAEPERPTVIVTGDGCFHMHGMEILTAKEYGVPVLFIVMNNARLGLVYHGHSLQFKRVHETFSTQPMDFAKMAEGLGIPSARVESMEDLDRNTIGELMTGDGPALLEIVLTDDNPPPMGDRVKFLAGFAE</sequence>
<feature type="domain" description="Thiamine pyrophosphate enzyme central" evidence="5">
    <location>
        <begin position="190"/>
        <end position="323"/>
    </location>
</feature>
<dbReference type="FunFam" id="3.40.50.970:FF:000007">
    <property type="entry name" value="Acetolactate synthase"/>
    <property type="match status" value="1"/>
</dbReference>
<dbReference type="CDD" id="cd00568">
    <property type="entry name" value="TPP_enzymes"/>
    <property type="match status" value="1"/>
</dbReference>
<comment type="similarity">
    <text evidence="2 4">Belongs to the TPP enzyme family.</text>
</comment>
<evidence type="ECO:0000313" key="8">
    <source>
        <dbReference type="EMBL" id="KZE38002.1"/>
    </source>
</evidence>
<evidence type="ECO:0000256" key="2">
    <source>
        <dbReference type="ARBA" id="ARBA00007812"/>
    </source>
</evidence>
<dbReference type="GO" id="GO:0009099">
    <property type="term" value="P:L-valine biosynthetic process"/>
    <property type="evidence" value="ECO:0007669"/>
    <property type="project" value="TreeGrafter"/>
</dbReference>
<dbReference type="GO" id="GO:0050660">
    <property type="term" value="F:flavin adenine dinucleotide binding"/>
    <property type="evidence" value="ECO:0007669"/>
    <property type="project" value="TreeGrafter"/>
</dbReference>
<dbReference type="GO" id="GO:0009097">
    <property type="term" value="P:isoleucine biosynthetic process"/>
    <property type="evidence" value="ECO:0007669"/>
    <property type="project" value="TreeGrafter"/>
</dbReference>
<dbReference type="Proteomes" id="UP000076490">
    <property type="component" value="Unassembled WGS sequence"/>
</dbReference>
<dbReference type="PANTHER" id="PTHR18968">
    <property type="entry name" value="THIAMINE PYROPHOSPHATE ENZYMES"/>
    <property type="match status" value="1"/>
</dbReference>
<dbReference type="RefSeq" id="WP_063179075.1">
    <property type="nucleotide sequence ID" value="NZ_LQNT01000009.1"/>
</dbReference>
<dbReference type="AlphaFoldDB" id="A0A161RE55"/>
<dbReference type="InterPro" id="IPR029061">
    <property type="entry name" value="THDP-binding"/>
</dbReference>
<dbReference type="Pfam" id="PF02775">
    <property type="entry name" value="TPP_enzyme_C"/>
    <property type="match status" value="1"/>
</dbReference>
<evidence type="ECO:0000256" key="3">
    <source>
        <dbReference type="ARBA" id="ARBA00023052"/>
    </source>
</evidence>
<comment type="cofactor">
    <cofactor evidence="1">
        <name>thiamine diphosphate</name>
        <dbReference type="ChEBI" id="CHEBI:58937"/>
    </cofactor>
</comment>
<dbReference type="GO" id="GO:0000287">
    <property type="term" value="F:magnesium ion binding"/>
    <property type="evidence" value="ECO:0007669"/>
    <property type="project" value="InterPro"/>
</dbReference>
<evidence type="ECO:0000259" key="7">
    <source>
        <dbReference type="Pfam" id="PF02776"/>
    </source>
</evidence>
<name>A0A161RE55_9BACL</name>
<dbReference type="InterPro" id="IPR012000">
    <property type="entry name" value="Thiamin_PyroP_enz_cen_dom"/>
</dbReference>
<organism evidence="8 9">
    <name type="scientific">Bhargavaea cecembensis</name>
    <dbReference type="NCBI Taxonomy" id="394098"/>
    <lineage>
        <taxon>Bacteria</taxon>
        <taxon>Bacillati</taxon>
        <taxon>Bacillota</taxon>
        <taxon>Bacilli</taxon>
        <taxon>Bacillales</taxon>
        <taxon>Caryophanaceae</taxon>
        <taxon>Bhargavaea</taxon>
    </lineage>
</organism>
<dbReference type="CDD" id="cd07035">
    <property type="entry name" value="TPP_PYR_POX_like"/>
    <property type="match status" value="1"/>
</dbReference>
<feature type="domain" description="Thiamine pyrophosphate enzyme TPP-binding" evidence="6">
    <location>
        <begin position="387"/>
        <end position="523"/>
    </location>
</feature>
<dbReference type="GO" id="GO:0005948">
    <property type="term" value="C:acetolactate synthase complex"/>
    <property type="evidence" value="ECO:0007669"/>
    <property type="project" value="TreeGrafter"/>
</dbReference>
<evidence type="ECO:0000256" key="4">
    <source>
        <dbReference type="RuleBase" id="RU362132"/>
    </source>
</evidence>
<dbReference type="GO" id="GO:0003984">
    <property type="term" value="F:acetolactate synthase activity"/>
    <property type="evidence" value="ECO:0007669"/>
    <property type="project" value="TreeGrafter"/>
</dbReference>
<dbReference type="InterPro" id="IPR045229">
    <property type="entry name" value="TPP_enz"/>
</dbReference>
<dbReference type="InterPro" id="IPR012001">
    <property type="entry name" value="Thiamin_PyroP_enz_TPP-bd_dom"/>
</dbReference>
<dbReference type="EMBL" id="LQNT01000009">
    <property type="protein sequence ID" value="KZE38002.1"/>
    <property type="molecule type" value="Genomic_DNA"/>
</dbReference>
<evidence type="ECO:0000256" key="1">
    <source>
        <dbReference type="ARBA" id="ARBA00001964"/>
    </source>
</evidence>
<dbReference type="Pfam" id="PF02776">
    <property type="entry name" value="TPP_enzyme_N"/>
    <property type="match status" value="1"/>
</dbReference>
<dbReference type="PROSITE" id="PS00187">
    <property type="entry name" value="TPP_ENZYMES"/>
    <property type="match status" value="1"/>
</dbReference>
<dbReference type="SUPFAM" id="SSF52518">
    <property type="entry name" value="Thiamin diphosphate-binding fold (THDP-binding)"/>
    <property type="match status" value="2"/>
</dbReference>
<reference evidence="8 9" key="1">
    <citation type="submission" date="2016-01" db="EMBL/GenBank/DDBJ databases">
        <title>Whole genome sequencing of Bhargavaea cecembensis T14.</title>
        <authorList>
            <person name="Hong K.W."/>
        </authorList>
    </citation>
    <scope>NUCLEOTIDE SEQUENCE [LARGE SCALE GENOMIC DNA]</scope>
    <source>
        <strain evidence="8 9">T14</strain>
    </source>
</reference>
<dbReference type="Gene3D" id="3.40.50.1220">
    <property type="entry name" value="TPP-binding domain"/>
    <property type="match status" value="1"/>
</dbReference>
<gene>
    <name evidence="8" type="ORF">AV656_03460</name>
</gene>
<keyword evidence="3 4" id="KW-0786">Thiamine pyrophosphate</keyword>
<proteinExistence type="inferred from homology"/>
<dbReference type="OrthoDB" id="4494979at2"/>
<comment type="caution">
    <text evidence="8">The sequence shown here is derived from an EMBL/GenBank/DDBJ whole genome shotgun (WGS) entry which is preliminary data.</text>
</comment>
<dbReference type="InterPro" id="IPR029035">
    <property type="entry name" value="DHS-like_NAD/FAD-binding_dom"/>
</dbReference>
<accession>A0A161RE55</accession>
<evidence type="ECO:0000313" key="9">
    <source>
        <dbReference type="Proteomes" id="UP000076490"/>
    </source>
</evidence>
<evidence type="ECO:0000259" key="5">
    <source>
        <dbReference type="Pfam" id="PF00205"/>
    </source>
</evidence>
<dbReference type="SUPFAM" id="SSF52467">
    <property type="entry name" value="DHS-like NAD/FAD-binding domain"/>
    <property type="match status" value="1"/>
</dbReference>
<dbReference type="Gene3D" id="3.40.50.970">
    <property type="match status" value="2"/>
</dbReference>
<dbReference type="InterPro" id="IPR011766">
    <property type="entry name" value="TPP_enzyme_TPP-bd"/>
</dbReference>
<feature type="domain" description="Thiamine pyrophosphate enzyme N-terminal TPP-binding" evidence="7">
    <location>
        <begin position="1"/>
        <end position="116"/>
    </location>
</feature>
<evidence type="ECO:0000259" key="6">
    <source>
        <dbReference type="Pfam" id="PF02775"/>
    </source>
</evidence>
<dbReference type="InterPro" id="IPR000399">
    <property type="entry name" value="TPP-bd_CS"/>
</dbReference>
<dbReference type="GO" id="GO:0030976">
    <property type="term" value="F:thiamine pyrophosphate binding"/>
    <property type="evidence" value="ECO:0007669"/>
    <property type="project" value="InterPro"/>
</dbReference>